<organism evidence="2 7">
    <name type="scientific">Puccinia coronata f. sp. avenae</name>
    <dbReference type="NCBI Taxonomy" id="200324"/>
    <lineage>
        <taxon>Eukaryota</taxon>
        <taxon>Fungi</taxon>
        <taxon>Dikarya</taxon>
        <taxon>Basidiomycota</taxon>
        <taxon>Pucciniomycotina</taxon>
        <taxon>Pucciniomycetes</taxon>
        <taxon>Pucciniales</taxon>
        <taxon>Pucciniaceae</taxon>
        <taxon>Puccinia</taxon>
    </lineage>
</organism>
<gene>
    <name evidence="5" type="ORF">PCANC_06878</name>
    <name evidence="4" type="ORF">PCANC_26065</name>
    <name evidence="3" type="ORF">PCANC_27990</name>
    <name evidence="2" type="ORF">PCASD_26670</name>
</gene>
<dbReference type="EMBL" id="PGCJ01000409">
    <property type="protein sequence ID" value="PLW29482.1"/>
    <property type="molecule type" value="Genomic_DNA"/>
</dbReference>
<evidence type="ECO:0000313" key="3">
    <source>
        <dbReference type="EMBL" id="PLW26953.1"/>
    </source>
</evidence>
<proteinExistence type="predicted"/>
<evidence type="ECO:0000313" key="2">
    <source>
        <dbReference type="EMBL" id="PLW05406.1"/>
    </source>
</evidence>
<dbReference type="AlphaFoldDB" id="A0A2N5RWN6"/>
<feature type="chain" id="PRO_5015083441" evidence="1">
    <location>
        <begin position="16"/>
        <end position="108"/>
    </location>
</feature>
<dbReference type="EMBL" id="PGCJ01000512">
    <property type="protein sequence ID" value="PLW26953.1"/>
    <property type="molecule type" value="Genomic_DNA"/>
</dbReference>
<comment type="caution">
    <text evidence="2">The sequence shown here is derived from an EMBL/GenBank/DDBJ whole genome shotgun (WGS) entry which is preliminary data.</text>
</comment>
<sequence length="108" mass="12241">MVPLLIDLLISFCGAQVNDQPQIPSEQRTINVALGYSQLRAREWCIPPCHCLLHHLYLHCLLSSDIVTDLKPSARSCSLVEFLPPKQIDYSAYSSHLSPYTDFSQLLR</sequence>
<dbReference type="EMBL" id="PGCJ01000097">
    <property type="protein sequence ID" value="PLW49230.1"/>
    <property type="molecule type" value="Genomic_DNA"/>
</dbReference>
<reference evidence="6 7" key="1">
    <citation type="submission" date="2017-11" db="EMBL/GenBank/DDBJ databases">
        <title>De novo assembly and phasing of dikaryotic genomes from two isolates of Puccinia coronata f. sp. avenae, the causal agent of oat crown rust.</title>
        <authorList>
            <person name="Miller M.E."/>
            <person name="Zhang Y."/>
            <person name="Omidvar V."/>
            <person name="Sperschneider J."/>
            <person name="Schwessinger B."/>
            <person name="Raley C."/>
            <person name="Palmer J.M."/>
            <person name="Garnica D."/>
            <person name="Upadhyaya N."/>
            <person name="Rathjen J."/>
            <person name="Taylor J.M."/>
            <person name="Park R.F."/>
            <person name="Dodds P.N."/>
            <person name="Hirsch C.D."/>
            <person name="Kianian S.F."/>
            <person name="Figueroa M."/>
        </authorList>
    </citation>
    <scope>NUCLEOTIDE SEQUENCE [LARGE SCALE GENOMIC DNA]</scope>
    <source>
        <strain evidence="3">12NC29</strain>
        <strain evidence="2">12SD80</strain>
    </source>
</reference>
<keyword evidence="1" id="KW-0732">Signal</keyword>
<dbReference type="Proteomes" id="UP000235392">
    <property type="component" value="Unassembled WGS sequence"/>
</dbReference>
<evidence type="ECO:0000313" key="4">
    <source>
        <dbReference type="EMBL" id="PLW29482.1"/>
    </source>
</evidence>
<evidence type="ECO:0000256" key="1">
    <source>
        <dbReference type="SAM" id="SignalP"/>
    </source>
</evidence>
<feature type="signal peptide" evidence="1">
    <location>
        <begin position="1"/>
        <end position="15"/>
    </location>
</feature>
<name>A0A2N5RWN6_9BASI</name>
<protein>
    <submittedName>
        <fullName evidence="2">Uncharacterized protein</fullName>
    </submittedName>
</protein>
<keyword evidence="6" id="KW-1185">Reference proteome</keyword>
<accession>A0A2N5RWN6</accession>
<evidence type="ECO:0000313" key="7">
    <source>
        <dbReference type="Proteomes" id="UP000235392"/>
    </source>
</evidence>
<dbReference type="Proteomes" id="UP000235388">
    <property type="component" value="Unassembled WGS sequence"/>
</dbReference>
<dbReference type="EMBL" id="PGCI01001347">
    <property type="protein sequence ID" value="PLW05406.1"/>
    <property type="molecule type" value="Genomic_DNA"/>
</dbReference>
<evidence type="ECO:0000313" key="6">
    <source>
        <dbReference type="Proteomes" id="UP000235388"/>
    </source>
</evidence>
<evidence type="ECO:0000313" key="5">
    <source>
        <dbReference type="EMBL" id="PLW49230.1"/>
    </source>
</evidence>